<protein>
    <submittedName>
        <fullName evidence="1">Uncharacterized protein</fullName>
    </submittedName>
</protein>
<dbReference type="EMBL" id="FMAI01000016">
    <property type="protein sequence ID" value="SCB51653.1"/>
    <property type="molecule type" value="Genomic_DNA"/>
</dbReference>
<evidence type="ECO:0000313" key="1">
    <source>
        <dbReference type="EMBL" id="SCB51653.1"/>
    </source>
</evidence>
<sequence>MSSVPLRVLIVIAIAIAILSLSREPVWAQTAANTAGIFARDRYSGPLIAQRVVGRNRPAAVPQAGGAGQDVPVLHYQEISLRPGTRVAGSTTAASPAAGAGSSLPLKAQGGFLIYELRAGKLTTIINGNWRERGLGEFWIVGPTDTVTLETEDDSVVLRTIQLADQ</sequence>
<reference evidence="2" key="1">
    <citation type="submission" date="2016-08" db="EMBL/GenBank/DDBJ databases">
        <authorList>
            <person name="Varghese N."/>
            <person name="Submissions Spin"/>
        </authorList>
    </citation>
    <scope>NUCLEOTIDE SEQUENCE [LARGE SCALE GENOMIC DNA]</scope>
    <source>
        <strain evidence="2">ERR11</strain>
    </source>
</reference>
<accession>A0A1C3XHC9</accession>
<dbReference type="Proteomes" id="UP000199184">
    <property type="component" value="Unassembled WGS sequence"/>
</dbReference>
<dbReference type="AlphaFoldDB" id="A0A1C3XHC9"/>
<name>A0A1C3XHC9_9BRAD</name>
<gene>
    <name evidence="1" type="ORF">GA0061098_101618</name>
</gene>
<keyword evidence="2" id="KW-1185">Reference proteome</keyword>
<proteinExistence type="predicted"/>
<dbReference type="RefSeq" id="WP_091963775.1">
    <property type="nucleotide sequence ID" value="NZ_FMAI01000016.1"/>
</dbReference>
<organism evidence="1 2">
    <name type="scientific">Bradyrhizobium shewense</name>
    <dbReference type="NCBI Taxonomy" id="1761772"/>
    <lineage>
        <taxon>Bacteria</taxon>
        <taxon>Pseudomonadati</taxon>
        <taxon>Pseudomonadota</taxon>
        <taxon>Alphaproteobacteria</taxon>
        <taxon>Hyphomicrobiales</taxon>
        <taxon>Nitrobacteraceae</taxon>
        <taxon>Bradyrhizobium</taxon>
    </lineage>
</organism>
<evidence type="ECO:0000313" key="2">
    <source>
        <dbReference type="Proteomes" id="UP000199184"/>
    </source>
</evidence>